<dbReference type="Proteomes" id="UP000325255">
    <property type="component" value="Unassembled WGS sequence"/>
</dbReference>
<dbReference type="InterPro" id="IPR017896">
    <property type="entry name" value="4Fe4S_Fe-S-bd"/>
</dbReference>
<dbReference type="EMBL" id="VWPK01000013">
    <property type="protein sequence ID" value="KAA5612243.1"/>
    <property type="molecule type" value="Genomic_DNA"/>
</dbReference>
<protein>
    <submittedName>
        <fullName evidence="6">4Fe-4S binding protein</fullName>
    </submittedName>
</protein>
<feature type="transmembrane region" description="Helical" evidence="4">
    <location>
        <begin position="322"/>
        <end position="340"/>
    </location>
</feature>
<name>A0A5M6IVA0_9PROT</name>
<dbReference type="Pfam" id="PF12801">
    <property type="entry name" value="Fer4_5"/>
    <property type="match status" value="2"/>
</dbReference>
<organism evidence="6 7">
    <name type="scientific">Rhodovastum atsumiense</name>
    <dbReference type="NCBI Taxonomy" id="504468"/>
    <lineage>
        <taxon>Bacteria</taxon>
        <taxon>Pseudomonadati</taxon>
        <taxon>Pseudomonadota</taxon>
        <taxon>Alphaproteobacteria</taxon>
        <taxon>Acetobacterales</taxon>
        <taxon>Acetobacteraceae</taxon>
        <taxon>Rhodovastum</taxon>
    </lineage>
</organism>
<feature type="transmembrane region" description="Helical" evidence="4">
    <location>
        <begin position="503"/>
        <end position="522"/>
    </location>
</feature>
<evidence type="ECO:0000256" key="4">
    <source>
        <dbReference type="SAM" id="Phobius"/>
    </source>
</evidence>
<evidence type="ECO:0000256" key="1">
    <source>
        <dbReference type="ARBA" id="ARBA00004236"/>
    </source>
</evidence>
<feature type="domain" description="4Fe-4S ferredoxin-type" evidence="5">
    <location>
        <begin position="210"/>
        <end position="246"/>
    </location>
</feature>
<evidence type="ECO:0000256" key="2">
    <source>
        <dbReference type="ARBA" id="ARBA00022475"/>
    </source>
</evidence>
<feature type="transmembrane region" description="Helical" evidence="4">
    <location>
        <begin position="86"/>
        <end position="107"/>
    </location>
</feature>
<keyword evidence="3 4" id="KW-0472">Membrane</keyword>
<evidence type="ECO:0000256" key="3">
    <source>
        <dbReference type="ARBA" id="ARBA00023136"/>
    </source>
</evidence>
<keyword evidence="2" id="KW-1003">Cell membrane</keyword>
<feature type="transmembrane region" description="Helical" evidence="4">
    <location>
        <begin position="436"/>
        <end position="453"/>
    </location>
</feature>
<comment type="caution">
    <text evidence="6">The sequence shown here is derived from an EMBL/GenBank/DDBJ whole genome shotgun (WGS) entry which is preliminary data.</text>
</comment>
<feature type="transmembrane region" description="Helical" evidence="4">
    <location>
        <begin position="173"/>
        <end position="190"/>
    </location>
</feature>
<feature type="transmembrane region" description="Helical" evidence="4">
    <location>
        <begin position="388"/>
        <end position="416"/>
    </location>
</feature>
<feature type="transmembrane region" description="Helical" evidence="4">
    <location>
        <begin position="127"/>
        <end position="152"/>
    </location>
</feature>
<keyword evidence="4" id="KW-1133">Transmembrane helix</keyword>
<dbReference type="PANTHER" id="PTHR30224:SF4">
    <property type="entry name" value="ELECTRON TRANSPORT PROTEIN YCCM-RELATED"/>
    <property type="match status" value="1"/>
</dbReference>
<feature type="transmembrane region" description="Helical" evidence="4">
    <location>
        <begin position="465"/>
        <end position="483"/>
    </location>
</feature>
<dbReference type="InterPro" id="IPR052378">
    <property type="entry name" value="NosR_regulator"/>
</dbReference>
<evidence type="ECO:0000313" key="7">
    <source>
        <dbReference type="Proteomes" id="UP000325255"/>
    </source>
</evidence>
<feature type="domain" description="4Fe-4S ferredoxin-type" evidence="5">
    <location>
        <begin position="128"/>
        <end position="167"/>
    </location>
</feature>
<gene>
    <name evidence="6" type="ORF">F1189_10075</name>
</gene>
<dbReference type="PANTHER" id="PTHR30224">
    <property type="entry name" value="ELECTRON TRANSPORT PROTEIN"/>
    <property type="match status" value="1"/>
</dbReference>
<accession>A0A5M6IVA0</accession>
<reference evidence="6 7" key="1">
    <citation type="submission" date="2019-09" db="EMBL/GenBank/DDBJ databases">
        <title>Genome sequence of Rhodovastum atsumiense, a diverse member of the Acetobacteraceae family of non-sulfur purple photosynthetic bacteria.</title>
        <authorList>
            <person name="Meyer T."/>
            <person name="Kyndt J."/>
        </authorList>
    </citation>
    <scope>NUCLEOTIDE SEQUENCE [LARGE SCALE GENOMIC DNA]</scope>
    <source>
        <strain evidence="6 7">DSM 21279</strain>
    </source>
</reference>
<feature type="transmembrane region" description="Helical" evidence="4">
    <location>
        <begin position="202"/>
        <end position="222"/>
    </location>
</feature>
<comment type="subcellular location">
    <subcellularLocation>
        <location evidence="1">Cell membrane</location>
    </subcellularLocation>
</comment>
<dbReference type="GO" id="GO:0005886">
    <property type="term" value="C:plasma membrane"/>
    <property type="evidence" value="ECO:0007669"/>
    <property type="project" value="UniProtKB-SubCell"/>
</dbReference>
<proteinExistence type="predicted"/>
<evidence type="ECO:0000259" key="5">
    <source>
        <dbReference type="Pfam" id="PF12801"/>
    </source>
</evidence>
<keyword evidence="7" id="KW-1185">Reference proteome</keyword>
<keyword evidence="4" id="KW-0812">Transmembrane</keyword>
<evidence type="ECO:0000313" key="6">
    <source>
        <dbReference type="EMBL" id="KAA5612243.1"/>
    </source>
</evidence>
<sequence length="524" mass="57330">MRRARGPALRNDRRRIDRRLLISRLTRTCRPTCSPGSPVVVGPAAVLAETCPAHGSPCAPPGASPGRIARLAALLERFFVTHRRQLSWVHAGMFVVFLLVIGGPLLLPDPPGDATPWNNLRVGASYALWGLWFPLVFLSVIFAGRAWCGVLCPMGAAAEWANGVGLRRPIPAWLRWEGTPLVSFIVITLLGQTTGVRDHPEAAAEIFGGTMLMAIVIGFLYGRRKRAWCRHMCPIGRVLGLYARLGAVEFAPKTRLPGPEAYTEKGVCPTMIDLPHKAESRHCISCFRCVNPDARGGVSLRLRRPGEEIEAIRDHHPNPTEVWFLFLDTGVALGGFLWLVLPAYQDARQAFGEWAIEHGWAWITAIGPSWLMSVHPDRGETFMWLDFLMINGFMIGCMIALTVVLAATTAAAAVLARQVGARGSFAARFAELGYQYAPIALISLVIGLGAELFEPLRRTAFGIEGVHITKGILFLLGFAWSVWLADRVLVRQGVAAGRRWLPLLPGILGSLATGLAWWPAIFGL</sequence>
<dbReference type="OrthoDB" id="9806398at2"/>
<dbReference type="AlphaFoldDB" id="A0A5M6IVA0"/>